<feature type="domain" description="General secretion pathway GspH" evidence="12">
    <location>
        <begin position="57"/>
        <end position="168"/>
    </location>
</feature>
<evidence type="ECO:0000256" key="4">
    <source>
        <dbReference type="ARBA" id="ARBA00022481"/>
    </source>
</evidence>
<evidence type="ECO:0000256" key="10">
    <source>
        <dbReference type="ARBA" id="ARBA00030775"/>
    </source>
</evidence>
<keyword evidence="4" id="KW-0488">Methylation</keyword>
<dbReference type="Pfam" id="PF12019">
    <property type="entry name" value="GspH"/>
    <property type="match status" value="1"/>
</dbReference>
<evidence type="ECO:0000256" key="8">
    <source>
        <dbReference type="ARBA" id="ARBA00023136"/>
    </source>
</evidence>
<feature type="transmembrane region" description="Helical" evidence="11">
    <location>
        <begin position="20"/>
        <end position="41"/>
    </location>
</feature>
<dbReference type="GeneID" id="97260560"/>
<evidence type="ECO:0000313" key="13">
    <source>
        <dbReference type="EMBL" id="PAM68519.1"/>
    </source>
</evidence>
<protein>
    <recommendedName>
        <fullName evidence="2">Type II secretion system protein H</fullName>
    </recommendedName>
    <alternativeName>
        <fullName evidence="10">General secretion pathway protein H</fullName>
    </alternativeName>
</protein>
<dbReference type="Proteomes" id="UP000216433">
    <property type="component" value="Unassembled WGS sequence"/>
</dbReference>
<dbReference type="GO" id="GO:0015628">
    <property type="term" value="P:protein secretion by the type II secretion system"/>
    <property type="evidence" value="ECO:0007669"/>
    <property type="project" value="InterPro"/>
</dbReference>
<dbReference type="EMBL" id="NJGC01000025">
    <property type="protein sequence ID" value="PAM68519.1"/>
    <property type="molecule type" value="Genomic_DNA"/>
</dbReference>
<dbReference type="InterPro" id="IPR045584">
    <property type="entry name" value="Pilin-like"/>
</dbReference>
<evidence type="ECO:0000256" key="9">
    <source>
        <dbReference type="ARBA" id="ARBA00025772"/>
    </source>
</evidence>
<dbReference type="AlphaFoldDB" id="A0A1A6Y565"/>
<evidence type="ECO:0000256" key="3">
    <source>
        <dbReference type="ARBA" id="ARBA00022475"/>
    </source>
</evidence>
<comment type="subcellular location">
    <subcellularLocation>
        <location evidence="1">Cell inner membrane</location>
        <topology evidence="1">Single-pass membrane protein</topology>
    </subcellularLocation>
</comment>
<name>A0A1A6Y565_STEMA</name>
<reference evidence="13 14" key="1">
    <citation type="submission" date="2017-06" db="EMBL/GenBank/DDBJ databases">
        <title>Genome sequencing and assembly of Stenotrophomonas maltophilia DF07.</title>
        <authorList>
            <person name="Iyer R."/>
        </authorList>
    </citation>
    <scope>NUCLEOTIDE SEQUENCE [LARGE SCALE GENOMIC DNA]</scope>
    <source>
        <strain evidence="13 14">DF07</strain>
    </source>
</reference>
<gene>
    <name evidence="13" type="ORF">CEK00_17740</name>
</gene>
<evidence type="ECO:0000256" key="7">
    <source>
        <dbReference type="ARBA" id="ARBA00022989"/>
    </source>
</evidence>
<comment type="similarity">
    <text evidence="9">Belongs to the GSP H family.</text>
</comment>
<evidence type="ECO:0000256" key="2">
    <source>
        <dbReference type="ARBA" id="ARBA00021549"/>
    </source>
</evidence>
<comment type="caution">
    <text evidence="13">The sequence shown here is derived from an EMBL/GenBank/DDBJ whole genome shotgun (WGS) entry which is preliminary data.</text>
</comment>
<accession>A0A1A6Y565</accession>
<keyword evidence="8 11" id="KW-0472">Membrane</keyword>
<dbReference type="GO" id="GO:0005886">
    <property type="term" value="C:plasma membrane"/>
    <property type="evidence" value="ECO:0007669"/>
    <property type="project" value="UniProtKB-SubCell"/>
</dbReference>
<dbReference type="Gene3D" id="3.55.40.10">
    <property type="entry name" value="minor pseudopilin epsh domain"/>
    <property type="match status" value="1"/>
</dbReference>
<keyword evidence="5" id="KW-0997">Cell inner membrane</keyword>
<evidence type="ECO:0000256" key="5">
    <source>
        <dbReference type="ARBA" id="ARBA00022519"/>
    </source>
</evidence>
<organism evidence="13 14">
    <name type="scientific">Stenotrophomonas maltophilia</name>
    <name type="common">Pseudomonas maltophilia</name>
    <name type="synonym">Xanthomonas maltophilia</name>
    <dbReference type="NCBI Taxonomy" id="40324"/>
    <lineage>
        <taxon>Bacteria</taxon>
        <taxon>Pseudomonadati</taxon>
        <taxon>Pseudomonadota</taxon>
        <taxon>Gammaproteobacteria</taxon>
        <taxon>Lysobacterales</taxon>
        <taxon>Lysobacteraceae</taxon>
        <taxon>Stenotrophomonas</taxon>
        <taxon>Stenotrophomonas maltophilia group</taxon>
    </lineage>
</organism>
<evidence type="ECO:0000313" key="14">
    <source>
        <dbReference type="Proteomes" id="UP000216433"/>
    </source>
</evidence>
<evidence type="ECO:0000256" key="11">
    <source>
        <dbReference type="SAM" id="Phobius"/>
    </source>
</evidence>
<proteinExistence type="inferred from homology"/>
<dbReference type="SUPFAM" id="SSF54523">
    <property type="entry name" value="Pili subunits"/>
    <property type="match status" value="1"/>
</dbReference>
<keyword evidence="3" id="KW-1003">Cell membrane</keyword>
<keyword evidence="6 11" id="KW-0812">Transmembrane</keyword>
<evidence type="ECO:0000256" key="1">
    <source>
        <dbReference type="ARBA" id="ARBA00004377"/>
    </source>
</evidence>
<evidence type="ECO:0000256" key="6">
    <source>
        <dbReference type="ARBA" id="ARBA00022692"/>
    </source>
</evidence>
<dbReference type="InterPro" id="IPR022346">
    <property type="entry name" value="T2SS_GspH"/>
</dbReference>
<keyword evidence="7 11" id="KW-1133">Transmembrane helix</keyword>
<evidence type="ECO:0000259" key="12">
    <source>
        <dbReference type="Pfam" id="PF12019"/>
    </source>
</evidence>
<dbReference type="RefSeq" id="WP_005415967.1">
    <property type="nucleotide sequence ID" value="NZ_CABMJM010000136.1"/>
</dbReference>
<dbReference type="GO" id="GO:0015627">
    <property type="term" value="C:type II protein secretion system complex"/>
    <property type="evidence" value="ECO:0007669"/>
    <property type="project" value="InterPro"/>
</dbReference>
<sequence length="181" mass="19379">MRTAQAPCPLGPRSARGVHLTELLVVITVLAVLLAASWPALQPLLLRQRADALQLTLHASLSGARSEAVRRRELIGLCASVDGRHCSDDWSAGWIIYRSGDQRGEPASPEAILSHHTGRSDVSILAQASSGRPLLFFQADGRSPGANLTLRICAGNQLHGALIVNNGGRVRSERVNRDTPC</sequence>